<evidence type="ECO:0000256" key="2">
    <source>
        <dbReference type="SAM" id="SignalP"/>
    </source>
</evidence>
<feature type="compositionally biased region" description="Gly residues" evidence="1">
    <location>
        <begin position="261"/>
        <end position="279"/>
    </location>
</feature>
<keyword evidence="2" id="KW-0732">Signal</keyword>
<evidence type="ECO:0000256" key="1">
    <source>
        <dbReference type="SAM" id="MobiDB-lite"/>
    </source>
</evidence>
<name>A0ABQ2BI09_9SPHI</name>
<feature type="signal peptide" evidence="2">
    <location>
        <begin position="1"/>
        <end position="26"/>
    </location>
</feature>
<sequence>MKKLNSRLTPVKVFVFCCLLLALAIAACKKNDTEQLAEQNELAKWYIQNKPTTHVSYFDDLKPQWESIYISEPSSELLVYEVKLSNPKKVYQKLSDESQKDRSQLRNNIRLLIFKDKVTKQIISSCYMSILNEGELSKSLDEIHYKRVNDLSGKIMFFNMLGKLENGWGYLDGQITMRFNGSLEGYYFGLKKPVLGDLKNPAITETGSRFDKLMTYTPEPCAFPQPDWRTSCVGVDGYMTCTMYLAGYFCVDQTPNGGGEGGYNPYGGNPGHGGGGSGSTGDNSTPSIEIKKDSIAAKFPCVKVMVLDSLETIPAYNKMVQPFIKNGQKPSLTWNATTQPWSDGNFSAGQTKVSSDSFTGMSSDININTAMLQQGSRLLIAATIIHETYHAYINYLFASSGNVSLVNSSKPNYMAGLYQYIIYEKTGNSNNYTDHYNMLTSQFDNFTDILYSYGKGNFTIDDCRKTLLFGMNNPGPNPEAGQQEFINQAYNDLLKKYGYTADNINMFTLEQTNAIASKRIPNSGCQ</sequence>
<protein>
    <submittedName>
        <fullName evidence="3">Uncharacterized protein</fullName>
    </submittedName>
</protein>
<organism evidence="3 4">
    <name type="scientific">Pedobacter mendelii</name>
    <dbReference type="NCBI Taxonomy" id="1908240"/>
    <lineage>
        <taxon>Bacteria</taxon>
        <taxon>Pseudomonadati</taxon>
        <taxon>Bacteroidota</taxon>
        <taxon>Sphingobacteriia</taxon>
        <taxon>Sphingobacteriales</taxon>
        <taxon>Sphingobacteriaceae</taxon>
        <taxon>Pedobacter</taxon>
    </lineage>
</organism>
<evidence type="ECO:0000313" key="4">
    <source>
        <dbReference type="Proteomes" id="UP000645390"/>
    </source>
</evidence>
<keyword evidence="4" id="KW-1185">Reference proteome</keyword>
<dbReference type="PROSITE" id="PS51257">
    <property type="entry name" value="PROKAR_LIPOPROTEIN"/>
    <property type="match status" value="1"/>
</dbReference>
<gene>
    <name evidence="3" type="ORF">GCM10008119_13810</name>
</gene>
<evidence type="ECO:0000313" key="3">
    <source>
        <dbReference type="EMBL" id="GGI24669.1"/>
    </source>
</evidence>
<reference evidence="4" key="1">
    <citation type="journal article" date="2019" name="Int. J. Syst. Evol. Microbiol.">
        <title>The Global Catalogue of Microorganisms (GCM) 10K type strain sequencing project: providing services to taxonomists for standard genome sequencing and annotation.</title>
        <authorList>
            <consortium name="The Broad Institute Genomics Platform"/>
            <consortium name="The Broad Institute Genome Sequencing Center for Infectious Disease"/>
            <person name="Wu L."/>
            <person name="Ma J."/>
        </authorList>
    </citation>
    <scope>NUCLEOTIDE SEQUENCE [LARGE SCALE GENOMIC DNA]</scope>
    <source>
        <strain evidence="4">CCM 8939</strain>
    </source>
</reference>
<dbReference type="EMBL" id="BMDJ01000003">
    <property type="protein sequence ID" value="GGI24669.1"/>
    <property type="molecule type" value="Genomic_DNA"/>
</dbReference>
<dbReference type="Proteomes" id="UP000645390">
    <property type="component" value="Unassembled WGS sequence"/>
</dbReference>
<feature type="region of interest" description="Disordered" evidence="1">
    <location>
        <begin position="261"/>
        <end position="286"/>
    </location>
</feature>
<proteinExistence type="predicted"/>
<accession>A0ABQ2BI09</accession>
<comment type="caution">
    <text evidence="3">The sequence shown here is derived from an EMBL/GenBank/DDBJ whole genome shotgun (WGS) entry which is preliminary data.</text>
</comment>
<feature type="chain" id="PRO_5046579231" evidence="2">
    <location>
        <begin position="27"/>
        <end position="526"/>
    </location>
</feature>